<dbReference type="Proteomes" id="UP000001568">
    <property type="component" value="Chromosome 15"/>
</dbReference>
<dbReference type="OrthoDB" id="502701at2759"/>
<reference evidence="1 2" key="1">
    <citation type="journal article" date="2007" name="Proc. Natl. Acad. Sci. U.S.A.">
        <title>The tiny eukaryote Ostreococcus provides genomic insights into the paradox of plankton speciation.</title>
        <authorList>
            <person name="Palenik B."/>
            <person name="Grimwood J."/>
            <person name="Aerts A."/>
            <person name="Rouze P."/>
            <person name="Salamov A."/>
            <person name="Putnam N."/>
            <person name="Dupont C."/>
            <person name="Jorgensen R."/>
            <person name="Derelle E."/>
            <person name="Rombauts S."/>
            <person name="Zhou K."/>
            <person name="Otillar R."/>
            <person name="Merchant S.S."/>
            <person name="Podell S."/>
            <person name="Gaasterland T."/>
            <person name="Napoli C."/>
            <person name="Gendler K."/>
            <person name="Manuell A."/>
            <person name="Tai V."/>
            <person name="Vallon O."/>
            <person name="Piganeau G."/>
            <person name="Jancek S."/>
            <person name="Heijde M."/>
            <person name="Jabbari K."/>
            <person name="Bowler C."/>
            <person name="Lohr M."/>
            <person name="Robbens S."/>
            <person name="Werner G."/>
            <person name="Dubchak I."/>
            <person name="Pazour G.J."/>
            <person name="Ren Q."/>
            <person name="Paulsen I."/>
            <person name="Delwiche C."/>
            <person name="Schmutz J."/>
            <person name="Rokhsar D."/>
            <person name="Van de Peer Y."/>
            <person name="Moreau H."/>
            <person name="Grigoriev I.V."/>
        </authorList>
    </citation>
    <scope>NUCLEOTIDE SEQUENCE [LARGE SCALE GENOMIC DNA]</scope>
    <source>
        <strain evidence="1 2">CCE9901</strain>
    </source>
</reference>
<dbReference type="EMBL" id="CP000595">
    <property type="protein sequence ID" value="ABP00100.1"/>
    <property type="molecule type" value="Genomic_DNA"/>
</dbReference>
<dbReference type="KEGG" id="olu:OSTLU_27940"/>
<organism evidence="1 2">
    <name type="scientific">Ostreococcus lucimarinus (strain CCE9901)</name>
    <dbReference type="NCBI Taxonomy" id="436017"/>
    <lineage>
        <taxon>Eukaryota</taxon>
        <taxon>Viridiplantae</taxon>
        <taxon>Chlorophyta</taxon>
        <taxon>Mamiellophyceae</taxon>
        <taxon>Mamiellales</taxon>
        <taxon>Bathycoccaceae</taxon>
        <taxon>Ostreococcus</taxon>
    </lineage>
</organism>
<dbReference type="Gramene" id="ABP00100">
    <property type="protein sequence ID" value="ABP00100"/>
    <property type="gene ID" value="OSTLU_27940"/>
</dbReference>
<dbReference type="RefSeq" id="XP_001421806.1">
    <property type="nucleotide sequence ID" value="XM_001421769.1"/>
</dbReference>
<keyword evidence="2" id="KW-1185">Reference proteome</keyword>
<dbReference type="AlphaFoldDB" id="A4S8R3"/>
<dbReference type="GeneID" id="5005811"/>
<dbReference type="HOGENOM" id="CLU_2926816_0_0_1"/>
<evidence type="ECO:0000313" key="2">
    <source>
        <dbReference type="Proteomes" id="UP000001568"/>
    </source>
</evidence>
<proteinExistence type="predicted"/>
<name>A4S8R3_OSTLU</name>
<evidence type="ECO:0000313" key="1">
    <source>
        <dbReference type="EMBL" id="ABP00100.1"/>
    </source>
</evidence>
<accession>A4S8R3</accession>
<gene>
    <name evidence="1" type="ORF">OSTLU_27940</name>
</gene>
<sequence length="61" mass="7048">MKQTRIANLRRELDAAEEDVWLRTLACNRPAFAKDVSLDEKCRAFEALERALRSETRQIAA</sequence>
<protein>
    <submittedName>
        <fullName evidence="1">Uncharacterized protein</fullName>
    </submittedName>
</protein>